<protein>
    <submittedName>
        <fullName evidence="7">FAD-binding domain-containing protein</fullName>
    </submittedName>
</protein>
<gene>
    <name evidence="7" type="ORF">DDE83_006093</name>
</gene>
<evidence type="ECO:0000259" key="6">
    <source>
        <dbReference type="PROSITE" id="PS51387"/>
    </source>
</evidence>
<accession>A0A364N066</accession>
<name>A0A364N066_STELY</name>
<dbReference type="AlphaFoldDB" id="A0A364N066"/>
<dbReference type="InterPro" id="IPR006094">
    <property type="entry name" value="Oxid_FAD_bind_N"/>
</dbReference>
<dbReference type="InterPro" id="IPR050416">
    <property type="entry name" value="FAD-linked_Oxidoreductase"/>
</dbReference>
<reference evidence="8" key="1">
    <citation type="submission" date="2018-05" db="EMBL/GenBank/DDBJ databases">
        <title>Draft genome sequence of Stemphylium lycopersici strain CIDEFI 213.</title>
        <authorList>
            <person name="Medina R."/>
            <person name="Franco M.E.E."/>
            <person name="Lucentini C.G."/>
            <person name="Saparrat M.C.N."/>
            <person name="Balatti P.A."/>
        </authorList>
    </citation>
    <scope>NUCLEOTIDE SEQUENCE [LARGE SCALE GENOMIC DNA]</scope>
    <source>
        <strain evidence="8">CIDEFI 213</strain>
    </source>
</reference>
<evidence type="ECO:0000256" key="2">
    <source>
        <dbReference type="ARBA" id="ARBA00022630"/>
    </source>
</evidence>
<dbReference type="Proteomes" id="UP000249619">
    <property type="component" value="Unassembled WGS sequence"/>
</dbReference>
<dbReference type="InterPro" id="IPR016166">
    <property type="entry name" value="FAD-bd_PCMH"/>
</dbReference>
<evidence type="ECO:0000256" key="4">
    <source>
        <dbReference type="ARBA" id="ARBA00023002"/>
    </source>
</evidence>
<keyword evidence="2" id="KW-0285">Flavoprotein</keyword>
<organism evidence="7 8">
    <name type="scientific">Stemphylium lycopersici</name>
    <name type="common">Tomato gray leaf spot disease fungus</name>
    <name type="synonym">Thyrospora lycopersici</name>
    <dbReference type="NCBI Taxonomy" id="183478"/>
    <lineage>
        <taxon>Eukaryota</taxon>
        <taxon>Fungi</taxon>
        <taxon>Dikarya</taxon>
        <taxon>Ascomycota</taxon>
        <taxon>Pezizomycotina</taxon>
        <taxon>Dothideomycetes</taxon>
        <taxon>Pleosporomycetidae</taxon>
        <taxon>Pleosporales</taxon>
        <taxon>Pleosporineae</taxon>
        <taxon>Pleosporaceae</taxon>
        <taxon>Stemphylium</taxon>
    </lineage>
</organism>
<proteinExistence type="inferred from homology"/>
<evidence type="ECO:0000256" key="1">
    <source>
        <dbReference type="ARBA" id="ARBA00005466"/>
    </source>
</evidence>
<dbReference type="InterPro" id="IPR036318">
    <property type="entry name" value="FAD-bd_PCMH-like_sf"/>
</dbReference>
<dbReference type="SUPFAM" id="SSF56176">
    <property type="entry name" value="FAD-binding/transporter-associated domain-like"/>
    <property type="match status" value="1"/>
</dbReference>
<dbReference type="PANTHER" id="PTHR42973">
    <property type="entry name" value="BINDING OXIDOREDUCTASE, PUTATIVE (AFU_ORTHOLOGUE AFUA_1G17690)-RELATED"/>
    <property type="match status" value="1"/>
</dbReference>
<feature type="domain" description="FAD-binding PCMH-type" evidence="6">
    <location>
        <begin position="855"/>
        <end position="1039"/>
    </location>
</feature>
<evidence type="ECO:0000313" key="7">
    <source>
        <dbReference type="EMBL" id="RAR08252.1"/>
    </source>
</evidence>
<dbReference type="InterPro" id="IPR046539">
    <property type="entry name" value="DUF6604"/>
</dbReference>
<evidence type="ECO:0000256" key="3">
    <source>
        <dbReference type="ARBA" id="ARBA00022827"/>
    </source>
</evidence>
<dbReference type="STRING" id="183478.A0A364N066"/>
<dbReference type="Gene3D" id="3.30.465.10">
    <property type="match status" value="2"/>
</dbReference>
<dbReference type="GO" id="GO:0016491">
    <property type="term" value="F:oxidoreductase activity"/>
    <property type="evidence" value="ECO:0007669"/>
    <property type="project" value="UniProtKB-KW"/>
</dbReference>
<feature type="compositionally biased region" description="Basic and acidic residues" evidence="5">
    <location>
        <begin position="209"/>
        <end position="224"/>
    </location>
</feature>
<evidence type="ECO:0000256" key="5">
    <source>
        <dbReference type="SAM" id="MobiDB-lite"/>
    </source>
</evidence>
<dbReference type="InterPro" id="IPR016169">
    <property type="entry name" value="FAD-bd_PCMH_sub2"/>
</dbReference>
<keyword evidence="3" id="KW-0274">FAD</keyword>
<dbReference type="Pfam" id="PF01565">
    <property type="entry name" value="FAD_binding_4"/>
    <property type="match status" value="1"/>
</dbReference>
<evidence type="ECO:0000313" key="8">
    <source>
        <dbReference type="Proteomes" id="UP000249619"/>
    </source>
</evidence>
<feature type="region of interest" description="Disordered" evidence="5">
    <location>
        <begin position="191"/>
        <end position="224"/>
    </location>
</feature>
<dbReference type="Pfam" id="PF20253">
    <property type="entry name" value="DUF6604"/>
    <property type="match status" value="1"/>
</dbReference>
<dbReference type="PANTHER" id="PTHR42973:SF28">
    <property type="entry name" value="FAD-BINDING PCMH-TYPE DOMAIN-CONTAINING PROTEIN"/>
    <property type="match status" value="1"/>
</dbReference>
<sequence>MTAPLTFGSYEQYRIDTKRYILWLVVTARAAGHSIRSPATLLQEATKSLPSTRKKGKARKTAQVSEFTEAAPSIATMASSKAKYPITTTQILKLAEYIGHQKRTVTMPKFVQLSWKRAVATREKYAESYAKEECVDQVANDGHIYFLWVLRRCHEILKDKVKAPNSKLPATVEPASRLHAISTTLEAVPKPVETHTGVPEADPATEVDVNDKATQEAEQEASHNELEKMARNFELDMKTKIGEELALRKTCLADDMRKVVEQLTRDWEDTHKDPIDEGYLDEVRATLMTEAALELISYQEMVLAKQSDEESLGDMDSSLATDEFFGKTARSLARIEGERKLQAGAPYPLLMSRLTAQEIETDEFLPEEEYEFLVHYLHEANFELDVKKVFSKPFVKAGGLPLLDETLDSPTQSFSKFGRFKGCSMAMVFIAELVRRYRSKDTSHSLKSYMPLIVRAGKEEASFLSWQNRAISFSPHIQEVTVYTRTLRNYIISRPFSHSRHIQMRLLGSSHPLCGLHHDYPKLRFMNPVAHARFNDTLVAGQIPDLVGDKAARERTAAQYILPPQDGDFLRMTIPTNRDLSPQVFSLCHLYNCFKQHGLITVTWPDLELVTEWHLNKIFLKKLPTKPAEFFSLFLVATGYSQKTIKEVRNMYEDPTPDFDVGTGTHKTLQLETPPMMKVLREYIYGIRDGLRTWYRLDEEMFKHSKTTSRTEGHGEINILSFIKALRNSDQLRGMLPRFEFDYIGLTLRCGELCHKIDVEQGKIAIGAGVADESEWIGPTTRGFSIVATVLGDLDRVYLTKKQAGKKGKGLPDTTPIVDVAIREMQLSSVLPNNTYYPTAPTYNASIQSYPFLQLRLHPSCILRPNTAQDVATAVSILVQTNTTKFAIKGGGHNANAGSNNIENGVTIDMQSLKKVEVAHGDKVVQVGAGSLWQDVYDEAEKRNLTAMGGRIGVVGTAGFLTGVNFQVVLPSGNIVNANATSHSDLFAALKGGQNNFGIVTRFDIKALPATPIWGGRIVYGPNATSSLLSAFTDFKRGQYDPYAAGWVTVRYNHTAATFNPVSIMWYTKPAQKPGALKGIIDVKPQLMNGMVEAPISEHTRNASRQVGANPQRTIWATTSFTISETIMHSIHAMWRDVVPEIAKQYAYAKPIAEITFQSLPAPPRNGTSPNSLGFAPNETPEKDLVFLQIIFTFEDAAATDGFTEALKDLVKLVEDIAKEEEVYHPYKYLNFAASFQEPLKSYGVDEMAKLRGVAKKYDPTGVFQTQVPGGFKLF</sequence>
<keyword evidence="4" id="KW-0560">Oxidoreductase</keyword>
<dbReference type="GO" id="GO:0071949">
    <property type="term" value="F:FAD binding"/>
    <property type="evidence" value="ECO:0007669"/>
    <property type="project" value="InterPro"/>
</dbReference>
<dbReference type="PROSITE" id="PS51387">
    <property type="entry name" value="FAD_PCMH"/>
    <property type="match status" value="1"/>
</dbReference>
<dbReference type="EMBL" id="QGDH01000089">
    <property type="protein sequence ID" value="RAR08252.1"/>
    <property type="molecule type" value="Genomic_DNA"/>
</dbReference>
<comment type="caution">
    <text evidence="7">The sequence shown here is derived from an EMBL/GenBank/DDBJ whole genome shotgun (WGS) entry which is preliminary data.</text>
</comment>
<keyword evidence="8" id="KW-1185">Reference proteome</keyword>
<comment type="similarity">
    <text evidence="1">Belongs to the oxygen-dependent FAD-linked oxidoreductase family.</text>
</comment>
<dbReference type="Gene3D" id="3.40.462.20">
    <property type="match status" value="1"/>
</dbReference>